<organism evidence="2 3">
    <name type="scientific">Marasmiellus scandens</name>
    <dbReference type="NCBI Taxonomy" id="2682957"/>
    <lineage>
        <taxon>Eukaryota</taxon>
        <taxon>Fungi</taxon>
        <taxon>Dikarya</taxon>
        <taxon>Basidiomycota</taxon>
        <taxon>Agaricomycotina</taxon>
        <taxon>Agaricomycetes</taxon>
        <taxon>Agaricomycetidae</taxon>
        <taxon>Agaricales</taxon>
        <taxon>Marasmiineae</taxon>
        <taxon>Omphalotaceae</taxon>
        <taxon>Marasmiellus</taxon>
    </lineage>
</organism>
<evidence type="ECO:0000313" key="2">
    <source>
        <dbReference type="EMBL" id="KAK7435493.1"/>
    </source>
</evidence>
<accession>A0ABR1IPT4</accession>
<evidence type="ECO:0000313" key="3">
    <source>
        <dbReference type="Proteomes" id="UP001498398"/>
    </source>
</evidence>
<feature type="region of interest" description="Disordered" evidence="1">
    <location>
        <begin position="51"/>
        <end position="76"/>
    </location>
</feature>
<proteinExistence type="predicted"/>
<gene>
    <name evidence="2" type="ORF">VKT23_019615</name>
</gene>
<comment type="caution">
    <text evidence="2">The sequence shown here is derived from an EMBL/GenBank/DDBJ whole genome shotgun (WGS) entry which is preliminary data.</text>
</comment>
<dbReference type="EMBL" id="JBANRG010000106">
    <property type="protein sequence ID" value="KAK7435493.1"/>
    <property type="molecule type" value="Genomic_DNA"/>
</dbReference>
<evidence type="ECO:0000256" key="1">
    <source>
        <dbReference type="SAM" id="MobiDB-lite"/>
    </source>
</evidence>
<keyword evidence="3" id="KW-1185">Reference proteome</keyword>
<dbReference type="Proteomes" id="UP001498398">
    <property type="component" value="Unassembled WGS sequence"/>
</dbReference>
<name>A0ABR1IPT4_9AGAR</name>
<protein>
    <submittedName>
        <fullName evidence="2">Uncharacterized protein</fullName>
    </submittedName>
</protein>
<sequence>MYYLYGSLGEPSKLLMDARLEWPNISWPSGFYWSLSPPPLLSMVPKVPNPISPPSRHPLSSPPCPQHRSLPPPPPP</sequence>
<reference evidence="2 3" key="1">
    <citation type="submission" date="2024-01" db="EMBL/GenBank/DDBJ databases">
        <title>A draft genome for the cacao thread blight pathogen Marasmiellus scandens.</title>
        <authorList>
            <person name="Baruah I.K."/>
            <person name="Leung J."/>
            <person name="Bukari Y."/>
            <person name="Amoako-Attah I."/>
            <person name="Meinhardt L.W."/>
            <person name="Bailey B.A."/>
            <person name="Cohen S.P."/>
        </authorList>
    </citation>
    <scope>NUCLEOTIDE SEQUENCE [LARGE SCALE GENOMIC DNA]</scope>
    <source>
        <strain evidence="2 3">GH-19</strain>
    </source>
</reference>